<reference evidence="1" key="1">
    <citation type="journal article" date="2023" name="Mol. Phylogenet. Evol.">
        <title>Genome-scale phylogeny and comparative genomics of the fungal order Sordariales.</title>
        <authorList>
            <person name="Hensen N."/>
            <person name="Bonometti L."/>
            <person name="Westerberg I."/>
            <person name="Brannstrom I.O."/>
            <person name="Guillou S."/>
            <person name="Cros-Aarteil S."/>
            <person name="Calhoun S."/>
            <person name="Haridas S."/>
            <person name="Kuo A."/>
            <person name="Mondo S."/>
            <person name="Pangilinan J."/>
            <person name="Riley R."/>
            <person name="LaButti K."/>
            <person name="Andreopoulos B."/>
            <person name="Lipzen A."/>
            <person name="Chen C."/>
            <person name="Yan M."/>
            <person name="Daum C."/>
            <person name="Ng V."/>
            <person name="Clum A."/>
            <person name="Steindorff A."/>
            <person name="Ohm R.A."/>
            <person name="Martin F."/>
            <person name="Silar P."/>
            <person name="Natvig D.O."/>
            <person name="Lalanne C."/>
            <person name="Gautier V."/>
            <person name="Ament-Velasquez S.L."/>
            <person name="Kruys A."/>
            <person name="Hutchinson M.I."/>
            <person name="Powell A.J."/>
            <person name="Barry K."/>
            <person name="Miller A.N."/>
            <person name="Grigoriev I.V."/>
            <person name="Debuchy R."/>
            <person name="Gladieux P."/>
            <person name="Hiltunen Thoren M."/>
            <person name="Johannesson H."/>
        </authorList>
    </citation>
    <scope>NUCLEOTIDE SEQUENCE</scope>
    <source>
        <strain evidence="1">PSN293</strain>
    </source>
</reference>
<dbReference type="SUPFAM" id="SSF56112">
    <property type="entry name" value="Protein kinase-like (PK-like)"/>
    <property type="match status" value="1"/>
</dbReference>
<dbReference type="Gene3D" id="3.90.1200.10">
    <property type="match status" value="1"/>
</dbReference>
<proteinExistence type="predicted"/>
<dbReference type="Proteomes" id="UP001301769">
    <property type="component" value="Unassembled WGS sequence"/>
</dbReference>
<evidence type="ECO:0000313" key="2">
    <source>
        <dbReference type="Proteomes" id="UP001301769"/>
    </source>
</evidence>
<evidence type="ECO:0000313" key="1">
    <source>
        <dbReference type="EMBL" id="KAK4210543.1"/>
    </source>
</evidence>
<dbReference type="GO" id="GO:0016301">
    <property type="term" value="F:kinase activity"/>
    <property type="evidence" value="ECO:0007669"/>
    <property type="project" value="UniProtKB-KW"/>
</dbReference>
<sequence>MTMDKITTDLEAELSKTGLQVDSLNILSGGNANFVFCANLKDPLPPSTTKPQVLIKHGHYPLLGRYLPSFRLSDSTNPPSATTPDVDITVRTPRLDYFNTETNTQVQEYLPRGVDLKTYCLRYFSPTPASKRREFLALGEALGSWLRQFHGWTAWPTSPKDDAKLKMRDLARKNKPLQLLKNATYYQFLAHQMVDKFPAILGDHRALLEKLEVQYANELSDENENLQVVHGDFWTGNVLLPEPEASSSATSSTSNKPMDVFVVDWEVLSLGIPQRDVGQMIAELFMLKLFKDIDAGEWIIKGFLKGYGRFKTVQEAFRTLIHIGAHLVVIGGTLPGWADKEGDVERVVELGRDMIFRGYAQDRHWFEGRAECSVLRTLFDVVGVE</sequence>
<keyword evidence="1" id="KW-0418">Kinase</keyword>
<dbReference type="InterPro" id="IPR011009">
    <property type="entry name" value="Kinase-like_dom_sf"/>
</dbReference>
<comment type="caution">
    <text evidence="1">The sequence shown here is derived from an EMBL/GenBank/DDBJ whole genome shotgun (WGS) entry which is preliminary data.</text>
</comment>
<accession>A0AAN6Y0V5</accession>
<reference evidence="1" key="2">
    <citation type="submission" date="2023-05" db="EMBL/GenBank/DDBJ databases">
        <authorList>
            <consortium name="Lawrence Berkeley National Laboratory"/>
            <person name="Steindorff A."/>
            <person name="Hensen N."/>
            <person name="Bonometti L."/>
            <person name="Westerberg I."/>
            <person name="Brannstrom I.O."/>
            <person name="Guillou S."/>
            <person name="Cros-Aarteil S."/>
            <person name="Calhoun S."/>
            <person name="Haridas S."/>
            <person name="Kuo A."/>
            <person name="Mondo S."/>
            <person name="Pangilinan J."/>
            <person name="Riley R."/>
            <person name="Labutti K."/>
            <person name="Andreopoulos B."/>
            <person name="Lipzen A."/>
            <person name="Chen C."/>
            <person name="Yanf M."/>
            <person name="Daum C."/>
            <person name="Ng V."/>
            <person name="Clum A."/>
            <person name="Ohm R."/>
            <person name="Martin F."/>
            <person name="Silar P."/>
            <person name="Natvig D."/>
            <person name="Lalanne C."/>
            <person name="Gautier V."/>
            <person name="Ament-Velasquez S.L."/>
            <person name="Kruys A."/>
            <person name="Hutchinson M.I."/>
            <person name="Powell A.J."/>
            <person name="Barry K."/>
            <person name="Miller A.N."/>
            <person name="Grigoriev I.V."/>
            <person name="Debuchy R."/>
            <person name="Gladieux P."/>
            <person name="Thoren M.H."/>
            <person name="Johannesson H."/>
        </authorList>
    </citation>
    <scope>NUCLEOTIDE SEQUENCE</scope>
    <source>
        <strain evidence="1">PSN293</strain>
    </source>
</reference>
<dbReference type="EMBL" id="MU858172">
    <property type="protein sequence ID" value="KAK4210543.1"/>
    <property type="molecule type" value="Genomic_DNA"/>
</dbReference>
<keyword evidence="1" id="KW-0808">Transferase</keyword>
<organism evidence="1 2">
    <name type="scientific">Rhypophila decipiens</name>
    <dbReference type="NCBI Taxonomy" id="261697"/>
    <lineage>
        <taxon>Eukaryota</taxon>
        <taxon>Fungi</taxon>
        <taxon>Dikarya</taxon>
        <taxon>Ascomycota</taxon>
        <taxon>Pezizomycotina</taxon>
        <taxon>Sordariomycetes</taxon>
        <taxon>Sordariomycetidae</taxon>
        <taxon>Sordariales</taxon>
        <taxon>Naviculisporaceae</taxon>
        <taxon>Rhypophila</taxon>
    </lineage>
</organism>
<protein>
    <submittedName>
        <fullName evidence="1">Kinase-like domain-containing protein</fullName>
    </submittedName>
</protein>
<dbReference type="AlphaFoldDB" id="A0AAN6Y0V5"/>
<keyword evidence="2" id="KW-1185">Reference proteome</keyword>
<name>A0AAN6Y0V5_9PEZI</name>
<gene>
    <name evidence="1" type="ORF">QBC37DRAFT_448066</name>
</gene>